<organism evidence="1">
    <name type="scientific">freshwater metagenome</name>
    <dbReference type="NCBI Taxonomy" id="449393"/>
    <lineage>
        <taxon>unclassified sequences</taxon>
        <taxon>metagenomes</taxon>
        <taxon>ecological metagenomes</taxon>
    </lineage>
</organism>
<evidence type="ECO:0000313" key="1">
    <source>
        <dbReference type="EMBL" id="CAB4569579.1"/>
    </source>
</evidence>
<gene>
    <name evidence="1" type="ORF">UFOPK1493_02299</name>
</gene>
<dbReference type="EMBL" id="CAEZSR010000090">
    <property type="protein sequence ID" value="CAB4569579.1"/>
    <property type="molecule type" value="Genomic_DNA"/>
</dbReference>
<protein>
    <submittedName>
        <fullName evidence="1">Unannotated protein</fullName>
    </submittedName>
</protein>
<accession>A0A6J6E2U0</accession>
<proteinExistence type="predicted"/>
<reference evidence="1" key="1">
    <citation type="submission" date="2020-05" db="EMBL/GenBank/DDBJ databases">
        <authorList>
            <person name="Chiriac C."/>
            <person name="Salcher M."/>
            <person name="Ghai R."/>
            <person name="Kavagutti S V."/>
        </authorList>
    </citation>
    <scope>NUCLEOTIDE SEQUENCE</scope>
</reference>
<sequence length="169" mass="18384">MTDSVADAALVVARWLAAVFDDADLTSAWPLTDEPLRLALAQSWVMLEGDRVDVAACNRDVLAGALAEADQPASPFWPEFSGWRIIRWREVLPDFVTDAGIRGTVTGEHPEAPDLEAVWIAHVDTPVIEGEPIVVQRFLVRQTGSAWRVAGIGGVLPVPGWPPTETPRL</sequence>
<name>A0A6J6E2U0_9ZZZZ</name>
<dbReference type="AlphaFoldDB" id="A0A6J6E2U0"/>